<dbReference type="Pfam" id="PF14560">
    <property type="entry name" value="Ubiquitin_2"/>
    <property type="match status" value="1"/>
</dbReference>
<dbReference type="CDD" id="cd01789">
    <property type="entry name" value="Ubl_TBCB"/>
    <property type="match status" value="1"/>
</dbReference>
<name>A0ABQ7TPI6_PHRPL</name>
<evidence type="ECO:0000313" key="5">
    <source>
        <dbReference type="Proteomes" id="UP000826234"/>
    </source>
</evidence>
<comment type="caution">
    <text evidence="4">The sequence shown here is derived from an EMBL/GenBank/DDBJ whole genome shotgun (WGS) entry which is preliminary data.</text>
</comment>
<dbReference type="InterPro" id="IPR029071">
    <property type="entry name" value="Ubiquitin-like_domsf"/>
</dbReference>
<dbReference type="PANTHER" id="PTHR18916">
    <property type="entry name" value="DYNACTIN 1-RELATED MICROTUBULE-BINDING"/>
    <property type="match status" value="1"/>
</dbReference>
<dbReference type="Proteomes" id="UP000826234">
    <property type="component" value="Unassembled WGS sequence"/>
</dbReference>
<evidence type="ECO:0000313" key="4">
    <source>
        <dbReference type="EMBL" id="KAH0631588.1"/>
    </source>
</evidence>
<dbReference type="PANTHER" id="PTHR18916:SF85">
    <property type="entry name" value="TUBULIN-FOLDING COFACTOR B"/>
    <property type="match status" value="1"/>
</dbReference>
<dbReference type="InterPro" id="IPR036859">
    <property type="entry name" value="CAP-Gly_dom_sf"/>
</dbReference>
<feature type="domain" description="Ubiquitin-like" evidence="3">
    <location>
        <begin position="9"/>
        <end position="65"/>
    </location>
</feature>
<dbReference type="InterPro" id="IPR045172">
    <property type="entry name" value="TBCB_Ubl"/>
</dbReference>
<dbReference type="Gene3D" id="3.10.20.90">
    <property type="entry name" value="Phosphatidylinositol 3-kinase Catalytic Subunit, Chain A, domain 1"/>
    <property type="match status" value="1"/>
</dbReference>
<dbReference type="SUPFAM" id="SSF54236">
    <property type="entry name" value="Ubiquitin-like"/>
    <property type="match status" value="1"/>
</dbReference>
<keyword evidence="5" id="KW-1185">Reference proteome</keyword>
<comment type="subcellular location">
    <subcellularLocation>
        <location evidence="1">Cytoplasm</location>
    </subcellularLocation>
</comment>
<proteinExistence type="predicted"/>
<organism evidence="4 5">
    <name type="scientific">Phrynosoma platyrhinos</name>
    <name type="common">Desert horned lizard</name>
    <dbReference type="NCBI Taxonomy" id="52577"/>
    <lineage>
        <taxon>Eukaryota</taxon>
        <taxon>Metazoa</taxon>
        <taxon>Chordata</taxon>
        <taxon>Craniata</taxon>
        <taxon>Vertebrata</taxon>
        <taxon>Euteleostomi</taxon>
        <taxon>Lepidosauria</taxon>
        <taxon>Squamata</taxon>
        <taxon>Bifurcata</taxon>
        <taxon>Unidentata</taxon>
        <taxon>Episquamata</taxon>
        <taxon>Toxicofera</taxon>
        <taxon>Iguania</taxon>
        <taxon>Phrynosomatidae</taxon>
        <taxon>Phrynosomatinae</taxon>
        <taxon>Phrynosoma</taxon>
    </lineage>
</organism>
<evidence type="ECO:0000256" key="1">
    <source>
        <dbReference type="ARBA" id="ARBA00004496"/>
    </source>
</evidence>
<accession>A0ABQ7TPI6</accession>
<protein>
    <recommendedName>
        <fullName evidence="3">Ubiquitin-like domain-containing protein</fullName>
    </recommendedName>
</protein>
<dbReference type="InterPro" id="IPR000626">
    <property type="entry name" value="Ubiquitin-like_dom"/>
</dbReference>
<gene>
    <name evidence="4" type="ORF">JD844_005986</name>
</gene>
<sequence length="234" mass="26436">MSLTGTPAVVTVSISSSLNTFRALKRYARGLTIAEFKCKLELVVGSPASCMDLELYTVDDKFVIDRSGATIGEYEDLSRVEKFELPDTEYDKRTDTARSFMKRSKLGHYNKEEMMKREAEQEQKLAEEKALADAISVGARCEVRALGQPNKRGTVMYAVSVESDILNASQNTAPLSSPSMSRWGISRKRIMDWMTKCDRGRKRQGWLKEMEEVTVVSVVELSWLVPLLRYPAVF</sequence>
<dbReference type="SUPFAM" id="SSF74924">
    <property type="entry name" value="Cap-Gly domain"/>
    <property type="match status" value="1"/>
</dbReference>
<keyword evidence="2" id="KW-0963">Cytoplasm</keyword>
<dbReference type="EMBL" id="JAIPUX010000035">
    <property type="protein sequence ID" value="KAH0631588.1"/>
    <property type="molecule type" value="Genomic_DNA"/>
</dbReference>
<evidence type="ECO:0000256" key="2">
    <source>
        <dbReference type="ARBA" id="ARBA00022490"/>
    </source>
</evidence>
<evidence type="ECO:0000259" key="3">
    <source>
        <dbReference type="Pfam" id="PF14560"/>
    </source>
</evidence>
<reference evidence="4 5" key="1">
    <citation type="journal article" date="2022" name="Gigascience">
        <title>A chromosome-level genome assembly and annotation of the desert horned lizard, Phrynosoma platyrhinos, provides insight into chromosomal rearrangements among reptiles.</title>
        <authorList>
            <person name="Koochekian N."/>
            <person name="Ascanio A."/>
            <person name="Farleigh K."/>
            <person name="Card D.C."/>
            <person name="Schield D.R."/>
            <person name="Castoe T.A."/>
            <person name="Jezkova T."/>
        </authorList>
    </citation>
    <scope>NUCLEOTIDE SEQUENCE [LARGE SCALE GENOMIC DNA]</scope>
    <source>
        <strain evidence="4">NK-2021</strain>
    </source>
</reference>